<dbReference type="Pfam" id="PF05834">
    <property type="entry name" value="Lycopene_cycl"/>
    <property type="match status" value="1"/>
</dbReference>
<comment type="caution">
    <text evidence="2">The sequence shown here is derived from an EMBL/GenBank/DDBJ whole genome shotgun (WGS) entry which is preliminary data.</text>
</comment>
<dbReference type="InterPro" id="IPR008461">
    <property type="entry name" value="CrtY"/>
</dbReference>
<dbReference type="InterPro" id="IPR010108">
    <property type="entry name" value="Lycopene_cyclase_b/e"/>
</dbReference>
<dbReference type="Gene3D" id="3.50.50.60">
    <property type="entry name" value="FAD/NAD(P)-binding domain"/>
    <property type="match status" value="1"/>
</dbReference>
<evidence type="ECO:0000313" key="3">
    <source>
        <dbReference type="Proteomes" id="UP001518989"/>
    </source>
</evidence>
<dbReference type="NCBIfam" id="TIGR01789">
    <property type="entry name" value="lycopene_cycl"/>
    <property type="match status" value="1"/>
</dbReference>
<accession>A0ABS3KTZ0</accession>
<evidence type="ECO:0000256" key="1">
    <source>
        <dbReference type="ARBA" id="ARBA00006599"/>
    </source>
</evidence>
<gene>
    <name evidence="2" type="primary">crtY</name>
    <name evidence="2" type="ORF">IAI61_18040</name>
</gene>
<sequence length="395" mass="43033">MPDAPPPDRPPPDTVADILLIGGGLANGLLALRLAELRPELRVLLLEAGPSLGAGHTWSFFERDLSPAQWAWVAPLVAHRWPGYAVRFPARARRLSSGYASVSSERFHQVLSLRLGGRVRLNTPVARLNGTEAVLEDGTVLRAGAVVDGRGPAPAPSLALGFQKFLGQEVRCAAPHGLEEPIVMDATVSQIDGYRFLYVLPFDDRTLLIEDTRYADGPALDTAGMRAAIAGYAAAQGWQVQSVLREEEGVLPVALDGDIAAFWRGREGLPAVGLRAALFHPTTGYSLPDAVRLAEHVALAERLDAAGLSALIERHSVALWRGRAFFRRLNRMLFRAALPEQRFRVLERFYGLPQPLIERFYAGRPGWLDKLRIVAGKPPVPVSAALPCLLERGRA</sequence>
<dbReference type="EMBL" id="JACTNG010000011">
    <property type="protein sequence ID" value="MBO1080947.1"/>
    <property type="molecule type" value="Genomic_DNA"/>
</dbReference>
<organism evidence="2 3">
    <name type="scientific">Roseomonas haemaphysalidis</name>
    <dbReference type="NCBI Taxonomy" id="2768162"/>
    <lineage>
        <taxon>Bacteria</taxon>
        <taxon>Pseudomonadati</taxon>
        <taxon>Pseudomonadota</taxon>
        <taxon>Alphaproteobacteria</taxon>
        <taxon>Acetobacterales</taxon>
        <taxon>Roseomonadaceae</taxon>
        <taxon>Roseomonas</taxon>
    </lineage>
</organism>
<dbReference type="NCBIfam" id="TIGR01790">
    <property type="entry name" value="carotene-cycl"/>
    <property type="match status" value="1"/>
</dbReference>
<dbReference type="InterPro" id="IPR036188">
    <property type="entry name" value="FAD/NAD-bd_sf"/>
</dbReference>
<comment type="similarity">
    <text evidence="1">Belongs to the lycopene cyclase family.</text>
</comment>
<keyword evidence="3" id="KW-1185">Reference proteome</keyword>
<keyword evidence="2" id="KW-0413">Isomerase</keyword>
<evidence type="ECO:0000313" key="2">
    <source>
        <dbReference type="EMBL" id="MBO1080947.1"/>
    </source>
</evidence>
<protein>
    <submittedName>
        <fullName evidence="2">Lycopene beta-cyclase CrtY</fullName>
        <ecNumber evidence="2">5.5.1.19</ecNumber>
    </submittedName>
</protein>
<dbReference type="Proteomes" id="UP001518989">
    <property type="component" value="Unassembled WGS sequence"/>
</dbReference>
<dbReference type="SUPFAM" id="SSF51905">
    <property type="entry name" value="FAD/NAD(P)-binding domain"/>
    <property type="match status" value="1"/>
</dbReference>
<dbReference type="EC" id="5.5.1.19" evidence="2"/>
<dbReference type="RefSeq" id="WP_207419120.1">
    <property type="nucleotide sequence ID" value="NZ_CP061177.1"/>
</dbReference>
<proteinExistence type="inferred from homology"/>
<name>A0ABS3KTZ0_9PROT</name>
<dbReference type="GO" id="GO:0016853">
    <property type="term" value="F:isomerase activity"/>
    <property type="evidence" value="ECO:0007669"/>
    <property type="project" value="UniProtKB-KW"/>
</dbReference>
<reference evidence="2 3" key="1">
    <citation type="submission" date="2020-09" db="EMBL/GenBank/DDBJ databases">
        <title>Roseomonas.</title>
        <authorList>
            <person name="Zhu W."/>
        </authorList>
    </citation>
    <scope>NUCLEOTIDE SEQUENCE [LARGE SCALE GENOMIC DNA]</scope>
    <source>
        <strain evidence="2 3">573</strain>
    </source>
</reference>